<evidence type="ECO:0000313" key="3">
    <source>
        <dbReference type="Proteomes" id="UP000316706"/>
    </source>
</evidence>
<protein>
    <submittedName>
        <fullName evidence="2">Uncharacterized protein</fullName>
    </submittedName>
</protein>
<evidence type="ECO:0000256" key="1">
    <source>
        <dbReference type="SAM" id="Phobius"/>
    </source>
</evidence>
<proteinExistence type="predicted"/>
<gene>
    <name evidence="2" type="ORF">FHX41_1292</name>
</gene>
<keyword evidence="3" id="KW-1185">Reference proteome</keyword>
<accession>A0A543IAS3</accession>
<sequence>MGHMTSTHPESTLGQRLRRVNLPLAAVLAAVALVRPLFSITDATDALGRPGTPLVLTVLISVIWILAAGLGRVREPLLTLVTAGVLYALATIALSGVLSPILDGELQGPLAKPVSIVPLILFNAFWGAVCGLCATWLRGVRERN</sequence>
<dbReference type="AlphaFoldDB" id="A0A543IAS3"/>
<keyword evidence="1" id="KW-1133">Transmembrane helix</keyword>
<reference evidence="2 3" key="1">
    <citation type="submission" date="2019-06" db="EMBL/GenBank/DDBJ databases">
        <title>Sequencing the genomes of 1000 actinobacteria strains.</title>
        <authorList>
            <person name="Klenk H.-P."/>
        </authorList>
    </citation>
    <scope>NUCLEOTIDE SEQUENCE [LARGE SCALE GENOMIC DNA]</scope>
    <source>
        <strain evidence="2 3">DSM 45043</strain>
    </source>
</reference>
<keyword evidence="1" id="KW-0472">Membrane</keyword>
<evidence type="ECO:0000313" key="2">
    <source>
        <dbReference type="EMBL" id="TQM67674.1"/>
    </source>
</evidence>
<name>A0A543IAS3_9ACTN</name>
<feature type="transmembrane region" description="Helical" evidence="1">
    <location>
        <begin position="20"/>
        <end position="38"/>
    </location>
</feature>
<dbReference type="Proteomes" id="UP000316706">
    <property type="component" value="Unassembled WGS sequence"/>
</dbReference>
<comment type="caution">
    <text evidence="2">The sequence shown here is derived from an EMBL/GenBank/DDBJ whole genome shotgun (WGS) entry which is preliminary data.</text>
</comment>
<dbReference type="EMBL" id="VFPO01000001">
    <property type="protein sequence ID" value="TQM67674.1"/>
    <property type="molecule type" value="Genomic_DNA"/>
</dbReference>
<feature type="transmembrane region" description="Helical" evidence="1">
    <location>
        <begin position="114"/>
        <end position="137"/>
    </location>
</feature>
<keyword evidence="1" id="KW-0812">Transmembrane</keyword>
<feature type="transmembrane region" description="Helical" evidence="1">
    <location>
        <begin position="77"/>
        <end position="102"/>
    </location>
</feature>
<feature type="transmembrane region" description="Helical" evidence="1">
    <location>
        <begin position="50"/>
        <end position="70"/>
    </location>
</feature>
<organism evidence="2 3">
    <name type="scientific">Actinomadura hallensis</name>
    <dbReference type="NCBI Taxonomy" id="337895"/>
    <lineage>
        <taxon>Bacteria</taxon>
        <taxon>Bacillati</taxon>
        <taxon>Actinomycetota</taxon>
        <taxon>Actinomycetes</taxon>
        <taxon>Streptosporangiales</taxon>
        <taxon>Thermomonosporaceae</taxon>
        <taxon>Actinomadura</taxon>
    </lineage>
</organism>